<keyword evidence="2 6" id="KW-0812">Transmembrane</keyword>
<feature type="transmembrane region" description="Helical" evidence="6">
    <location>
        <begin position="65"/>
        <end position="84"/>
    </location>
</feature>
<gene>
    <name evidence="8" type="ORF">UFOPK1392_02516</name>
</gene>
<feature type="compositionally biased region" description="Polar residues" evidence="5">
    <location>
        <begin position="35"/>
        <end position="51"/>
    </location>
</feature>
<feature type="domain" description="DUF1232" evidence="7">
    <location>
        <begin position="71"/>
        <end position="105"/>
    </location>
</feature>
<evidence type="ECO:0000256" key="5">
    <source>
        <dbReference type="SAM" id="MobiDB-lite"/>
    </source>
</evidence>
<keyword evidence="4 6" id="KW-0472">Membrane</keyword>
<name>A0A6J5YF30_9ZZZZ</name>
<dbReference type="GO" id="GO:0012505">
    <property type="term" value="C:endomembrane system"/>
    <property type="evidence" value="ECO:0007669"/>
    <property type="project" value="UniProtKB-SubCell"/>
</dbReference>
<reference evidence="8" key="1">
    <citation type="submission" date="2020-05" db="EMBL/GenBank/DDBJ databases">
        <authorList>
            <person name="Chiriac C."/>
            <person name="Salcher M."/>
            <person name="Ghai R."/>
            <person name="Kavagutti S V."/>
        </authorList>
    </citation>
    <scope>NUCLEOTIDE SEQUENCE</scope>
</reference>
<dbReference type="Pfam" id="PF06803">
    <property type="entry name" value="DUF1232"/>
    <property type="match status" value="1"/>
</dbReference>
<organism evidence="8">
    <name type="scientific">freshwater metagenome</name>
    <dbReference type="NCBI Taxonomy" id="449393"/>
    <lineage>
        <taxon>unclassified sequences</taxon>
        <taxon>metagenomes</taxon>
        <taxon>ecological metagenomes</taxon>
    </lineage>
</organism>
<accession>A0A6J5YF30</accession>
<feature type="transmembrane region" description="Helical" evidence="6">
    <location>
        <begin position="90"/>
        <end position="113"/>
    </location>
</feature>
<protein>
    <submittedName>
        <fullName evidence="8">Unannotated protein</fullName>
    </submittedName>
</protein>
<evidence type="ECO:0000256" key="2">
    <source>
        <dbReference type="ARBA" id="ARBA00022692"/>
    </source>
</evidence>
<evidence type="ECO:0000256" key="3">
    <source>
        <dbReference type="ARBA" id="ARBA00022989"/>
    </source>
</evidence>
<evidence type="ECO:0000256" key="4">
    <source>
        <dbReference type="ARBA" id="ARBA00023136"/>
    </source>
</evidence>
<comment type="subcellular location">
    <subcellularLocation>
        <location evidence="1">Endomembrane system</location>
        <topology evidence="1">Multi-pass membrane protein</topology>
    </subcellularLocation>
</comment>
<evidence type="ECO:0000256" key="1">
    <source>
        <dbReference type="ARBA" id="ARBA00004127"/>
    </source>
</evidence>
<feature type="region of interest" description="Disordered" evidence="5">
    <location>
        <begin position="19"/>
        <end position="51"/>
    </location>
</feature>
<dbReference type="AlphaFoldDB" id="A0A6J5YF30"/>
<dbReference type="EMBL" id="CAEMXZ010000208">
    <property type="protein sequence ID" value="CAB4324740.1"/>
    <property type="molecule type" value="Genomic_DNA"/>
</dbReference>
<dbReference type="InterPro" id="IPR010652">
    <property type="entry name" value="DUF1232"/>
</dbReference>
<keyword evidence="3 6" id="KW-1133">Transmembrane helix</keyword>
<sequence length="122" mass="13224">MEHGPGWWLASDGKWYPPESHPNYTIPDPPPPPNSRHTPVSSDLGVITSNGSDLETRSRRFRSGISLKHVALIAACITYVVSPIDVLPEALLGPFGLPDDVVVLLTGIGVFLAGRRTKRPGY</sequence>
<evidence type="ECO:0000259" key="7">
    <source>
        <dbReference type="Pfam" id="PF06803"/>
    </source>
</evidence>
<evidence type="ECO:0000256" key="6">
    <source>
        <dbReference type="SAM" id="Phobius"/>
    </source>
</evidence>
<evidence type="ECO:0000313" key="8">
    <source>
        <dbReference type="EMBL" id="CAB4324740.1"/>
    </source>
</evidence>
<proteinExistence type="predicted"/>